<evidence type="ECO:0000313" key="3">
    <source>
        <dbReference type="Proteomes" id="UP000626844"/>
    </source>
</evidence>
<dbReference type="EMBL" id="JACXAI010000005">
    <property type="protein sequence ID" value="MBD1379693.1"/>
    <property type="molecule type" value="Genomic_DNA"/>
</dbReference>
<name>A0A926NFR6_9BACI</name>
<gene>
    <name evidence="2" type="ORF">IC621_05565</name>
</gene>
<accession>A0A926NFR6</accession>
<dbReference type="CDD" id="cd04301">
    <property type="entry name" value="NAT_SF"/>
    <property type="match status" value="1"/>
</dbReference>
<organism evidence="2 3">
    <name type="scientific">Metabacillus arenae</name>
    <dbReference type="NCBI Taxonomy" id="2771434"/>
    <lineage>
        <taxon>Bacteria</taxon>
        <taxon>Bacillati</taxon>
        <taxon>Bacillota</taxon>
        <taxon>Bacilli</taxon>
        <taxon>Bacillales</taxon>
        <taxon>Bacillaceae</taxon>
        <taxon>Metabacillus</taxon>
    </lineage>
</organism>
<dbReference type="AlphaFoldDB" id="A0A926NFR6"/>
<dbReference type="InterPro" id="IPR016181">
    <property type="entry name" value="Acyl_CoA_acyltransferase"/>
</dbReference>
<proteinExistence type="predicted"/>
<dbReference type="RefSeq" id="WP_191156584.1">
    <property type="nucleotide sequence ID" value="NZ_JACXAI010000005.1"/>
</dbReference>
<evidence type="ECO:0000259" key="1">
    <source>
        <dbReference type="PROSITE" id="PS51186"/>
    </source>
</evidence>
<evidence type="ECO:0000313" key="2">
    <source>
        <dbReference type="EMBL" id="MBD1379693.1"/>
    </source>
</evidence>
<dbReference type="Pfam" id="PF13673">
    <property type="entry name" value="Acetyltransf_10"/>
    <property type="match status" value="1"/>
</dbReference>
<dbReference type="Gene3D" id="3.40.630.30">
    <property type="match status" value="1"/>
</dbReference>
<feature type="domain" description="N-acetyltransferase" evidence="1">
    <location>
        <begin position="2"/>
        <end position="176"/>
    </location>
</feature>
<reference evidence="2" key="1">
    <citation type="submission" date="2020-09" db="EMBL/GenBank/DDBJ databases">
        <title>A novel bacterium of genus Bacillus, isolated from South China Sea.</title>
        <authorList>
            <person name="Huang H."/>
            <person name="Mo K."/>
            <person name="Hu Y."/>
        </authorList>
    </citation>
    <scope>NUCLEOTIDE SEQUENCE</scope>
    <source>
        <strain evidence="2">IB182487</strain>
    </source>
</reference>
<dbReference type="PROSITE" id="PS51186">
    <property type="entry name" value="GNAT"/>
    <property type="match status" value="1"/>
</dbReference>
<dbReference type="Proteomes" id="UP000626844">
    <property type="component" value="Unassembled WGS sequence"/>
</dbReference>
<protein>
    <submittedName>
        <fullName evidence="2">GNAT family N-acetyltransferase</fullName>
    </submittedName>
</protein>
<dbReference type="GO" id="GO:0016747">
    <property type="term" value="F:acyltransferase activity, transferring groups other than amino-acyl groups"/>
    <property type="evidence" value="ECO:0007669"/>
    <property type="project" value="InterPro"/>
</dbReference>
<keyword evidence="3" id="KW-1185">Reference proteome</keyword>
<comment type="caution">
    <text evidence="2">The sequence shown here is derived from an EMBL/GenBank/DDBJ whole genome shotgun (WGS) entry which is preliminary data.</text>
</comment>
<sequence length="184" mass="20847">MISIQLMKHKDLNRITEIDRSEEIESIYRNKNGSLIKVPMKKTISNWSSETNEANIKLLTPILAQGGKLIGAFDGPKLAGVSVLGNSLIGENKNQLQMAFLYVSNGYRRRGIAAQLMDFMCDLAIKKGAAFLYISATETNSAVDFYLKYGCKLTDELNPELFEREPNDIHMIYRLKNHLEKESR</sequence>
<dbReference type="SUPFAM" id="SSF55729">
    <property type="entry name" value="Acyl-CoA N-acyltransferases (Nat)"/>
    <property type="match status" value="1"/>
</dbReference>
<dbReference type="InterPro" id="IPR000182">
    <property type="entry name" value="GNAT_dom"/>
</dbReference>